<evidence type="ECO:0000256" key="6">
    <source>
        <dbReference type="ARBA" id="ARBA00022729"/>
    </source>
</evidence>
<dbReference type="InterPro" id="IPR036249">
    <property type="entry name" value="Thioredoxin-like_sf"/>
</dbReference>
<evidence type="ECO:0000313" key="18">
    <source>
        <dbReference type="EMBL" id="OJJ57815.1"/>
    </source>
</evidence>
<keyword evidence="19" id="KW-1185">Reference proteome</keyword>
<dbReference type="CDD" id="cd02961">
    <property type="entry name" value="PDI_a_family"/>
    <property type="match status" value="1"/>
</dbReference>
<dbReference type="CDD" id="cd02995">
    <property type="entry name" value="PDI_a_PDI_a'_C"/>
    <property type="match status" value="1"/>
</dbReference>
<comment type="subcellular location">
    <subcellularLocation>
        <location evidence="3">Endoplasmic reticulum lumen</location>
    </subcellularLocation>
</comment>
<sequence length="528" mass="57606">MRSFAHWALGLLGAIAAVSAADTQSETPSDVISLTKDTFNDFLADHELVLAEFFAPWCGHCKALAPKYEEAATELKAKNIPLVKVDCTTEEDVCSEQEVTGYPTLKVFRGPNDAKPYQGARQADTIVSYMIKQSLPAVSAVSEENLEDFKTMDKIVVVGYFSEDDKTSTEAYTAFAESQRDNYLFGSANDAAIASAEGVKQPSIVLYKDFDEKKATYDGALEPDALLSWVKTASTPLVGEVGPETYSGYITVRDFTQFTRPTHNLLTYCFVQAGIPLAYIFAESEEERTEFAEKFKPVAEKHRGAINIATIDAKAFGAHAGNLNLDPKKFPAFAIQDPTKNAKYPYDQSKEISAKEIGKFIQGVLDGNIEPSVKSEPVPETQDGSVTVVVAHSYKDLVIDNDKDVLLEFYAPWCGHCKALAPKYDELAELYAKNKESSSKVTIAKIDATANDVPDSITGFPTIKLFPAGSKDTPVEYSGSRTVEDLANFVKENGKHGVDALAAQTEAENDQGSDGEAEPSEKPEHDEL</sequence>
<evidence type="ECO:0000256" key="4">
    <source>
        <dbReference type="ARBA" id="ARBA00006347"/>
    </source>
</evidence>
<organism evidence="18 19">
    <name type="scientific">Aspergillus sydowii CBS 593.65</name>
    <dbReference type="NCBI Taxonomy" id="1036612"/>
    <lineage>
        <taxon>Eukaryota</taxon>
        <taxon>Fungi</taxon>
        <taxon>Dikarya</taxon>
        <taxon>Ascomycota</taxon>
        <taxon>Pezizomycotina</taxon>
        <taxon>Eurotiomycetes</taxon>
        <taxon>Eurotiomycetidae</taxon>
        <taxon>Eurotiales</taxon>
        <taxon>Aspergillaceae</taxon>
        <taxon>Aspergillus</taxon>
        <taxon>Aspergillus subgen. Nidulantes</taxon>
    </lineage>
</organism>
<dbReference type="InterPro" id="IPR005792">
    <property type="entry name" value="Prot_disulphide_isomerase"/>
</dbReference>
<dbReference type="GO" id="GO:0003756">
    <property type="term" value="F:protein disulfide isomerase activity"/>
    <property type="evidence" value="ECO:0007669"/>
    <property type="project" value="UniProtKB-EC"/>
</dbReference>
<evidence type="ECO:0000313" key="19">
    <source>
        <dbReference type="Proteomes" id="UP000184356"/>
    </source>
</evidence>
<dbReference type="PRINTS" id="PR00421">
    <property type="entry name" value="THIOREDOXIN"/>
</dbReference>
<feature type="domain" description="Thioredoxin" evidence="17">
    <location>
        <begin position="364"/>
        <end position="495"/>
    </location>
</feature>
<dbReference type="PROSITE" id="PS51352">
    <property type="entry name" value="THIOREDOXIN_2"/>
    <property type="match status" value="2"/>
</dbReference>
<feature type="compositionally biased region" description="Acidic residues" evidence="16">
    <location>
        <begin position="507"/>
        <end position="518"/>
    </location>
</feature>
<dbReference type="GO" id="GO:0005788">
    <property type="term" value="C:endoplasmic reticulum lumen"/>
    <property type="evidence" value="ECO:0007669"/>
    <property type="project" value="UniProtKB-SubCell"/>
</dbReference>
<comment type="similarity">
    <text evidence="4 14">Belongs to the protein disulfide isomerase family.</text>
</comment>
<dbReference type="FunFam" id="3.40.30.10:FF:000154">
    <property type="entry name" value="Protein disulfide-isomerase"/>
    <property type="match status" value="1"/>
</dbReference>
<dbReference type="CDD" id="cd02981">
    <property type="entry name" value="PDI_b_family"/>
    <property type="match status" value="1"/>
</dbReference>
<dbReference type="GO" id="GO:0015035">
    <property type="term" value="F:protein-disulfide reductase activity"/>
    <property type="evidence" value="ECO:0007669"/>
    <property type="project" value="UniProtKB-ARBA"/>
</dbReference>
<dbReference type="Pfam" id="PF13848">
    <property type="entry name" value="Thioredoxin_6"/>
    <property type="match status" value="2"/>
</dbReference>
<evidence type="ECO:0000256" key="9">
    <source>
        <dbReference type="ARBA" id="ARBA00023157"/>
    </source>
</evidence>
<evidence type="ECO:0000259" key="17">
    <source>
        <dbReference type="PROSITE" id="PS51352"/>
    </source>
</evidence>
<dbReference type="GO" id="GO:0034976">
    <property type="term" value="P:response to endoplasmic reticulum stress"/>
    <property type="evidence" value="ECO:0007669"/>
    <property type="project" value="TreeGrafter"/>
</dbReference>
<dbReference type="Gene3D" id="3.40.30.10">
    <property type="entry name" value="Glutaredoxin"/>
    <property type="match status" value="4"/>
</dbReference>
<keyword evidence="9 13" id="KW-1015">Disulfide bond</keyword>
<keyword evidence="6 15" id="KW-0732">Signal</keyword>
<feature type="signal peptide" evidence="15">
    <location>
        <begin position="1"/>
        <end position="20"/>
    </location>
</feature>
<dbReference type="FunFam" id="3.40.30.10:FF:000017">
    <property type="entry name" value="Protein disulfide-isomerase A4"/>
    <property type="match status" value="1"/>
</dbReference>
<evidence type="ECO:0000256" key="13">
    <source>
        <dbReference type="PIRSR" id="PIRSR605792-51"/>
    </source>
</evidence>
<dbReference type="GO" id="GO:0006457">
    <property type="term" value="P:protein folding"/>
    <property type="evidence" value="ECO:0007669"/>
    <property type="project" value="TreeGrafter"/>
</dbReference>
<dbReference type="SUPFAM" id="SSF52833">
    <property type="entry name" value="Thioredoxin-like"/>
    <property type="match status" value="4"/>
</dbReference>
<dbReference type="EMBL" id="KV878587">
    <property type="protein sequence ID" value="OJJ57815.1"/>
    <property type="molecule type" value="Genomic_DNA"/>
</dbReference>
<dbReference type="VEuPathDB" id="FungiDB:ASPSYDRAFT_1007273"/>
<dbReference type="Pfam" id="PF00085">
    <property type="entry name" value="Thioredoxin"/>
    <property type="match status" value="2"/>
</dbReference>
<evidence type="ECO:0000256" key="5">
    <source>
        <dbReference type="ARBA" id="ARBA00012723"/>
    </source>
</evidence>
<gene>
    <name evidence="18" type="ORF">ASPSYDRAFT_1007273</name>
</gene>
<feature type="compositionally biased region" description="Basic and acidic residues" evidence="16">
    <location>
        <begin position="519"/>
        <end position="528"/>
    </location>
</feature>
<dbReference type="RefSeq" id="XP_040701621.1">
    <property type="nucleotide sequence ID" value="XM_040839725.1"/>
</dbReference>
<accession>A0A1L9TEJ3</accession>
<evidence type="ECO:0000256" key="2">
    <source>
        <dbReference type="ARBA" id="ARBA00002692"/>
    </source>
</evidence>
<dbReference type="NCBIfam" id="TIGR01126">
    <property type="entry name" value="pdi_dom"/>
    <property type="match status" value="2"/>
</dbReference>
<feature type="disulfide bond" description="Redox-active" evidence="13">
    <location>
        <begin position="58"/>
        <end position="61"/>
    </location>
</feature>
<feature type="chain" id="PRO_5011813141" description="Protein disulfide-isomerase" evidence="15">
    <location>
        <begin position="21"/>
        <end position="528"/>
    </location>
</feature>
<keyword evidence="11 13" id="KW-0676">Redox-active center</keyword>
<evidence type="ECO:0000256" key="7">
    <source>
        <dbReference type="ARBA" id="ARBA00022737"/>
    </source>
</evidence>
<feature type="domain" description="Thioredoxin" evidence="17">
    <location>
        <begin position="9"/>
        <end position="136"/>
    </location>
</feature>
<evidence type="ECO:0000256" key="16">
    <source>
        <dbReference type="SAM" id="MobiDB-lite"/>
    </source>
</evidence>
<dbReference type="InterPro" id="IPR017937">
    <property type="entry name" value="Thioredoxin_CS"/>
</dbReference>
<feature type="disulfide bond" description="Redox-active" evidence="13">
    <location>
        <begin position="414"/>
        <end position="417"/>
    </location>
</feature>
<evidence type="ECO:0000256" key="1">
    <source>
        <dbReference type="ARBA" id="ARBA00001182"/>
    </source>
</evidence>
<keyword evidence="10 15" id="KW-0413">Isomerase</keyword>
<dbReference type="FunFam" id="3.40.30.10:FF:000185">
    <property type="entry name" value="Protein disulfide-isomerase"/>
    <property type="match status" value="1"/>
</dbReference>
<evidence type="ECO:0000256" key="3">
    <source>
        <dbReference type="ARBA" id="ARBA00004319"/>
    </source>
</evidence>
<dbReference type="GeneID" id="63755798"/>
<dbReference type="PANTHER" id="PTHR18929">
    <property type="entry name" value="PROTEIN DISULFIDE ISOMERASE"/>
    <property type="match status" value="1"/>
</dbReference>
<dbReference type="NCBIfam" id="TIGR01130">
    <property type="entry name" value="ER_PDI_fam"/>
    <property type="match status" value="1"/>
</dbReference>
<evidence type="ECO:0000256" key="8">
    <source>
        <dbReference type="ARBA" id="ARBA00022824"/>
    </source>
</evidence>
<comment type="function">
    <text evidence="2">Participates in the folding of proteins containing disulfide bonds, may be involved in glycosylation, prolyl hydroxylation and triglyceride transfer.</text>
</comment>
<name>A0A1L9TEJ3_9EURO</name>
<proteinExistence type="inferred from homology"/>
<dbReference type="PROSITE" id="PS00194">
    <property type="entry name" value="THIOREDOXIN_1"/>
    <property type="match status" value="2"/>
</dbReference>
<dbReference type="STRING" id="1036612.A0A1L9TEJ3"/>
<keyword evidence="7" id="KW-0677">Repeat</keyword>
<evidence type="ECO:0000256" key="14">
    <source>
        <dbReference type="RuleBase" id="RU004208"/>
    </source>
</evidence>
<evidence type="ECO:0000256" key="12">
    <source>
        <dbReference type="ARBA" id="ARBA00039846"/>
    </source>
</evidence>
<feature type="region of interest" description="Disordered" evidence="16">
    <location>
        <begin position="497"/>
        <end position="528"/>
    </location>
</feature>
<keyword evidence="8" id="KW-0256">Endoplasmic reticulum</keyword>
<dbReference type="EC" id="5.3.4.1" evidence="5 15"/>
<protein>
    <recommendedName>
        <fullName evidence="12 15">Protein disulfide-isomerase</fullName>
        <ecNumber evidence="5 15">5.3.4.1</ecNumber>
    </recommendedName>
</protein>
<dbReference type="PANTHER" id="PTHR18929:SF132">
    <property type="entry name" value="PROTEIN DISULFIDE-ISOMERASE A3"/>
    <property type="match status" value="1"/>
</dbReference>
<evidence type="ECO:0000256" key="15">
    <source>
        <dbReference type="RuleBase" id="RU361130"/>
    </source>
</evidence>
<evidence type="ECO:0000256" key="10">
    <source>
        <dbReference type="ARBA" id="ARBA00023235"/>
    </source>
</evidence>
<dbReference type="FunFam" id="3.40.30.10:FF:000139">
    <property type="entry name" value="Protein disulfide-isomerase"/>
    <property type="match status" value="1"/>
</dbReference>
<dbReference type="OrthoDB" id="427280at2759"/>
<comment type="catalytic activity">
    <reaction evidence="1 15">
        <text>Catalyzes the rearrangement of -S-S- bonds in proteins.</text>
        <dbReference type="EC" id="5.3.4.1"/>
    </reaction>
</comment>
<dbReference type="AlphaFoldDB" id="A0A1L9TEJ3"/>
<dbReference type="CDD" id="cd02982">
    <property type="entry name" value="PDI_b'_family"/>
    <property type="match status" value="1"/>
</dbReference>
<dbReference type="InterPro" id="IPR013766">
    <property type="entry name" value="Thioredoxin_domain"/>
</dbReference>
<evidence type="ECO:0000256" key="11">
    <source>
        <dbReference type="ARBA" id="ARBA00023284"/>
    </source>
</evidence>
<dbReference type="Proteomes" id="UP000184356">
    <property type="component" value="Unassembled WGS sequence"/>
</dbReference>
<dbReference type="GO" id="GO:0051082">
    <property type="term" value="F:unfolded protein binding"/>
    <property type="evidence" value="ECO:0007669"/>
    <property type="project" value="UniProtKB-ARBA"/>
</dbReference>
<reference evidence="19" key="1">
    <citation type="journal article" date="2017" name="Genome Biol.">
        <title>Comparative genomics reveals high biological diversity and specific adaptations in the industrially and medically important fungal genus Aspergillus.</title>
        <authorList>
            <person name="de Vries R.P."/>
            <person name="Riley R."/>
            <person name="Wiebenga A."/>
            <person name="Aguilar-Osorio G."/>
            <person name="Amillis S."/>
            <person name="Uchima C.A."/>
            <person name="Anderluh G."/>
            <person name="Asadollahi M."/>
            <person name="Askin M."/>
            <person name="Barry K."/>
            <person name="Battaglia E."/>
            <person name="Bayram O."/>
            <person name="Benocci T."/>
            <person name="Braus-Stromeyer S.A."/>
            <person name="Caldana C."/>
            <person name="Canovas D."/>
            <person name="Cerqueira G.C."/>
            <person name="Chen F."/>
            <person name="Chen W."/>
            <person name="Choi C."/>
            <person name="Clum A."/>
            <person name="Dos Santos R.A."/>
            <person name="Damasio A.R."/>
            <person name="Diallinas G."/>
            <person name="Emri T."/>
            <person name="Fekete E."/>
            <person name="Flipphi M."/>
            <person name="Freyberg S."/>
            <person name="Gallo A."/>
            <person name="Gournas C."/>
            <person name="Habgood R."/>
            <person name="Hainaut M."/>
            <person name="Harispe M.L."/>
            <person name="Henrissat B."/>
            <person name="Hilden K.S."/>
            <person name="Hope R."/>
            <person name="Hossain A."/>
            <person name="Karabika E."/>
            <person name="Karaffa L."/>
            <person name="Karanyi Z."/>
            <person name="Krasevec N."/>
            <person name="Kuo A."/>
            <person name="Kusch H."/>
            <person name="LaButti K."/>
            <person name="Lagendijk E.L."/>
            <person name="Lapidus A."/>
            <person name="Levasseur A."/>
            <person name="Lindquist E."/>
            <person name="Lipzen A."/>
            <person name="Logrieco A.F."/>
            <person name="MacCabe A."/>
            <person name="Maekelae M.R."/>
            <person name="Malavazi I."/>
            <person name="Melin P."/>
            <person name="Meyer V."/>
            <person name="Mielnichuk N."/>
            <person name="Miskei M."/>
            <person name="Molnar A.P."/>
            <person name="Mule G."/>
            <person name="Ngan C.Y."/>
            <person name="Orejas M."/>
            <person name="Orosz E."/>
            <person name="Ouedraogo J.P."/>
            <person name="Overkamp K.M."/>
            <person name="Park H.-S."/>
            <person name="Perrone G."/>
            <person name="Piumi F."/>
            <person name="Punt P.J."/>
            <person name="Ram A.F."/>
            <person name="Ramon A."/>
            <person name="Rauscher S."/>
            <person name="Record E."/>
            <person name="Riano-Pachon D.M."/>
            <person name="Robert V."/>
            <person name="Roehrig J."/>
            <person name="Ruller R."/>
            <person name="Salamov A."/>
            <person name="Salih N.S."/>
            <person name="Samson R.A."/>
            <person name="Sandor E."/>
            <person name="Sanguinetti M."/>
            <person name="Schuetze T."/>
            <person name="Sepcic K."/>
            <person name="Shelest E."/>
            <person name="Sherlock G."/>
            <person name="Sophianopoulou V."/>
            <person name="Squina F.M."/>
            <person name="Sun H."/>
            <person name="Susca A."/>
            <person name="Todd R.B."/>
            <person name="Tsang A."/>
            <person name="Unkles S.E."/>
            <person name="van de Wiele N."/>
            <person name="van Rossen-Uffink D."/>
            <person name="Oliveira J.V."/>
            <person name="Vesth T.C."/>
            <person name="Visser J."/>
            <person name="Yu J.-H."/>
            <person name="Zhou M."/>
            <person name="Andersen M.R."/>
            <person name="Archer D.B."/>
            <person name="Baker S.E."/>
            <person name="Benoit I."/>
            <person name="Brakhage A.A."/>
            <person name="Braus G.H."/>
            <person name="Fischer R."/>
            <person name="Frisvad J.C."/>
            <person name="Goldman G.H."/>
            <person name="Houbraken J."/>
            <person name="Oakley B."/>
            <person name="Pocsi I."/>
            <person name="Scazzocchio C."/>
            <person name="Seiboth B."/>
            <person name="vanKuyk P.A."/>
            <person name="Wortman J."/>
            <person name="Dyer P.S."/>
            <person name="Grigoriev I.V."/>
        </authorList>
    </citation>
    <scope>NUCLEOTIDE SEQUENCE [LARGE SCALE GENOMIC DNA]</scope>
    <source>
        <strain evidence="19">CBS 593.65</strain>
    </source>
</reference>
<dbReference type="InterPro" id="IPR005788">
    <property type="entry name" value="PDI_thioredoxin-like_dom"/>
</dbReference>